<dbReference type="KEGG" id="bman:114242489"/>
<dbReference type="CTD" id="57628"/>
<feature type="domain" description="Dipeptidylpeptidase IV N-terminal" evidence="17">
    <location>
        <begin position="124"/>
        <end position="489"/>
    </location>
</feature>
<evidence type="ECO:0000256" key="9">
    <source>
        <dbReference type="ARBA" id="ARBA00022989"/>
    </source>
</evidence>
<evidence type="ECO:0000256" key="8">
    <source>
        <dbReference type="ARBA" id="ARBA00022968"/>
    </source>
</evidence>
<keyword evidence="4" id="KW-0645">Protease</keyword>
<evidence type="ECO:0000256" key="7">
    <source>
        <dbReference type="ARBA" id="ARBA00022825"/>
    </source>
</evidence>
<dbReference type="GO" id="GO:0006508">
    <property type="term" value="P:proteolysis"/>
    <property type="evidence" value="ECO:0007669"/>
    <property type="project" value="UniProtKB-KW"/>
</dbReference>
<evidence type="ECO:0000256" key="5">
    <source>
        <dbReference type="ARBA" id="ARBA00022692"/>
    </source>
</evidence>
<keyword evidence="5 15" id="KW-0812">Transmembrane</keyword>
<dbReference type="GO" id="GO:0012505">
    <property type="term" value="C:endomembrane system"/>
    <property type="evidence" value="ECO:0007669"/>
    <property type="project" value="UniProtKB-SubCell"/>
</dbReference>
<comment type="similarity">
    <text evidence="2">Belongs to the peptidase S9B family. DPPIV subfamily.</text>
</comment>
<dbReference type="GO" id="GO:0008239">
    <property type="term" value="F:dipeptidyl-peptidase activity"/>
    <property type="evidence" value="ECO:0007669"/>
    <property type="project" value="TreeGrafter"/>
</dbReference>
<name>A0A6J2JJL0_BOMMA</name>
<evidence type="ECO:0000256" key="2">
    <source>
        <dbReference type="ARBA" id="ARBA00010036"/>
    </source>
</evidence>
<evidence type="ECO:0000259" key="16">
    <source>
        <dbReference type="Pfam" id="PF00326"/>
    </source>
</evidence>
<evidence type="ECO:0000256" key="10">
    <source>
        <dbReference type="ARBA" id="ARBA00023136"/>
    </source>
</evidence>
<dbReference type="AlphaFoldDB" id="A0A6J2JJL0"/>
<feature type="region of interest" description="Disordered" evidence="14">
    <location>
        <begin position="507"/>
        <end position="534"/>
    </location>
</feature>
<evidence type="ECO:0000313" key="18">
    <source>
        <dbReference type="Proteomes" id="UP000504629"/>
    </source>
</evidence>
<dbReference type="Pfam" id="PF00326">
    <property type="entry name" value="Peptidase_S9"/>
    <property type="match status" value="1"/>
</dbReference>
<dbReference type="InterPro" id="IPR002469">
    <property type="entry name" value="Peptidase_S9B_N"/>
</dbReference>
<accession>A0A6J2JJL0</accession>
<dbReference type="GO" id="GO:0008236">
    <property type="term" value="F:serine-type peptidase activity"/>
    <property type="evidence" value="ECO:0007669"/>
    <property type="project" value="UniProtKB-KW"/>
</dbReference>
<evidence type="ECO:0000259" key="17">
    <source>
        <dbReference type="Pfam" id="PF00930"/>
    </source>
</evidence>
<feature type="transmembrane region" description="Helical" evidence="15">
    <location>
        <begin position="25"/>
        <end position="46"/>
    </location>
</feature>
<keyword evidence="10 15" id="KW-0472">Membrane</keyword>
<dbReference type="InterPro" id="IPR029058">
    <property type="entry name" value="AB_hydrolase_fold"/>
</dbReference>
<dbReference type="Pfam" id="PF00930">
    <property type="entry name" value="DPPIV_N"/>
    <property type="match status" value="1"/>
</dbReference>
<keyword evidence="8" id="KW-0735">Signal-anchor</keyword>
<keyword evidence="3" id="KW-0031">Aminopeptidase</keyword>
<dbReference type="RefSeq" id="XP_028029463.1">
    <property type="nucleotide sequence ID" value="XM_028173662.1"/>
</dbReference>
<evidence type="ECO:0000256" key="1">
    <source>
        <dbReference type="ARBA" id="ARBA00004606"/>
    </source>
</evidence>
<reference evidence="19" key="1">
    <citation type="submission" date="2025-08" db="UniProtKB">
        <authorList>
            <consortium name="RefSeq"/>
        </authorList>
    </citation>
    <scope>IDENTIFICATION</scope>
    <source>
        <tissue evidence="19">Silk gland</tissue>
    </source>
</reference>
<protein>
    <recommendedName>
        <fullName evidence="13">Venom dipeptidyl peptidase 4</fullName>
    </recommendedName>
</protein>
<comment type="subcellular location">
    <subcellularLocation>
        <location evidence="12">Endomembrane system</location>
        <topology evidence="12">Single-pass membrane protein</topology>
    </subcellularLocation>
    <subcellularLocation>
        <location evidence="1">Membrane</location>
        <topology evidence="1">Single-pass type II membrane protein</topology>
    </subcellularLocation>
</comment>
<dbReference type="GeneID" id="114242489"/>
<dbReference type="FunFam" id="3.40.50.1820:FF:000003">
    <property type="entry name" value="Dipeptidyl peptidase 4"/>
    <property type="match status" value="1"/>
</dbReference>
<organism evidence="18 19">
    <name type="scientific">Bombyx mandarina</name>
    <name type="common">Wild silk moth</name>
    <name type="synonym">Wild silkworm</name>
    <dbReference type="NCBI Taxonomy" id="7092"/>
    <lineage>
        <taxon>Eukaryota</taxon>
        <taxon>Metazoa</taxon>
        <taxon>Ecdysozoa</taxon>
        <taxon>Arthropoda</taxon>
        <taxon>Hexapoda</taxon>
        <taxon>Insecta</taxon>
        <taxon>Pterygota</taxon>
        <taxon>Neoptera</taxon>
        <taxon>Endopterygota</taxon>
        <taxon>Lepidoptera</taxon>
        <taxon>Glossata</taxon>
        <taxon>Ditrysia</taxon>
        <taxon>Bombycoidea</taxon>
        <taxon>Bombycidae</taxon>
        <taxon>Bombycinae</taxon>
        <taxon>Bombyx</taxon>
    </lineage>
</organism>
<evidence type="ECO:0000256" key="6">
    <source>
        <dbReference type="ARBA" id="ARBA00022801"/>
    </source>
</evidence>
<evidence type="ECO:0000256" key="3">
    <source>
        <dbReference type="ARBA" id="ARBA00022438"/>
    </source>
</evidence>
<dbReference type="InterPro" id="IPR001375">
    <property type="entry name" value="Peptidase_S9_cat"/>
</dbReference>
<dbReference type="OrthoDB" id="16520at2759"/>
<dbReference type="InterPro" id="IPR050278">
    <property type="entry name" value="Serine_Prot_S9B/DPPIV"/>
</dbReference>
<proteinExistence type="inferred from homology"/>
<dbReference type="SUPFAM" id="SSF53474">
    <property type="entry name" value="alpha/beta-Hydrolases"/>
    <property type="match status" value="1"/>
</dbReference>
<dbReference type="GO" id="GO:0004177">
    <property type="term" value="F:aminopeptidase activity"/>
    <property type="evidence" value="ECO:0007669"/>
    <property type="project" value="UniProtKB-KW"/>
</dbReference>
<dbReference type="GO" id="GO:0005886">
    <property type="term" value="C:plasma membrane"/>
    <property type="evidence" value="ECO:0007669"/>
    <property type="project" value="TreeGrafter"/>
</dbReference>
<evidence type="ECO:0000256" key="11">
    <source>
        <dbReference type="ARBA" id="ARBA00023180"/>
    </source>
</evidence>
<evidence type="ECO:0000313" key="19">
    <source>
        <dbReference type="RefSeq" id="XP_028029463.1"/>
    </source>
</evidence>
<evidence type="ECO:0000256" key="4">
    <source>
        <dbReference type="ARBA" id="ARBA00022670"/>
    </source>
</evidence>
<evidence type="ECO:0000256" key="15">
    <source>
        <dbReference type="SAM" id="Phobius"/>
    </source>
</evidence>
<keyword evidence="11" id="KW-0325">Glycoprotein</keyword>
<dbReference type="PANTHER" id="PTHR11731:SF200">
    <property type="entry name" value="DIPEPTIDYL PEPTIDASE 10, ISOFORM B"/>
    <property type="match status" value="1"/>
</dbReference>
<gene>
    <name evidence="19" type="primary">LOC114242489</name>
</gene>
<dbReference type="PANTHER" id="PTHR11731">
    <property type="entry name" value="PROTEASE FAMILY S9B,C DIPEPTIDYL-PEPTIDASE IV-RELATED"/>
    <property type="match status" value="1"/>
</dbReference>
<dbReference type="Gene3D" id="2.140.10.30">
    <property type="entry name" value="Dipeptidylpeptidase IV, N-terminal domain"/>
    <property type="match status" value="2"/>
</dbReference>
<keyword evidence="9 15" id="KW-1133">Transmembrane helix</keyword>
<evidence type="ECO:0000256" key="13">
    <source>
        <dbReference type="ARBA" id="ARBA00072929"/>
    </source>
</evidence>
<sequence length="929" mass="103018">MADPDAFDDEKLVVGGPNQRNWRGILIALLVIVAVLALIVTSVVLLTPPDEGPRVKGRRFRIQDLLNNELEPIRWNGTWISGDEFLYRDAWGGISLMFAANQTSKTLMPNSTFRVLEPATFTVSADRRFLLLAQNIRKLHRHSYIARYTVYDILTTEAYPLTPLPDEVGGVLTEGPALLLATWTPKGHGLITVKDYDIYYRPAPRSSTGYRVTDTGVPGTIHNGVPDWLYEEEILDSRTALWMSADGHMVLYATFNDSLVHEQKFPWYGAALDTDDPEKTYPEIKSVRYPKPGTNNPTFTLTVADIADPKHIRTRHLTPPKVILEQGDYYFTSAQWVSLTEVCVVWLTRVQNLSVVSVCKIPMWFCQEVYRISSSNEGWVESAPAPLWSAGGGALVTLAPVRDGPAGLFRHIVRTEHNSHGPRALPLTHGSFDVVKLLAWDHANQHIYYLGIPEGKPGQQHLYRVSSEAPRPGSPQKLPYCVTCNSQPSPSISLEYYGNLASSGESNWDNDWDEELPTTSPSPTKKKKRRHPEGVPQNLPCLYHEAHFSPTAAYFVLECLGPGVPTSSLHKTALPEPRLVMHLENNTVVKGVPQNLPCLYHEAHFSPTAAYFVLECLGPGVPTSSLHKTALPEPRLVMHLENNTVVKERLSLIALPTPRTFSVHLSSGHQARVRLLLPPGLREDEVTKYPLVLKVHGAPGSQLVTERWAVDWGSLAAGAGAIVATVDARGAGGRGLGAHHALHRRLGTVELQDQLEVAEYLRDSLHFIDARRVAVWGRSHGGFLATMALASTPSVFHCGIAVTPIVRWRYYASAYAERYMGFPNATGNYRGYAEADVTKQAAALHDKMLLLVHGTADDSVHIQQTMALARSLAEQGSMFRQQIYPDEGHSLEGVKHHLYRTMSSFLDDCFRKQVPPETKAGLRNGGNLD</sequence>
<evidence type="ECO:0000256" key="14">
    <source>
        <dbReference type="SAM" id="MobiDB-lite"/>
    </source>
</evidence>
<dbReference type="SUPFAM" id="SSF82171">
    <property type="entry name" value="DPP6 N-terminal domain-like"/>
    <property type="match status" value="1"/>
</dbReference>
<dbReference type="Gene3D" id="3.40.50.1820">
    <property type="entry name" value="alpha/beta hydrolase"/>
    <property type="match status" value="1"/>
</dbReference>
<keyword evidence="18" id="KW-1185">Reference proteome</keyword>
<dbReference type="Proteomes" id="UP000504629">
    <property type="component" value="Unplaced"/>
</dbReference>
<keyword evidence="7" id="KW-0720">Serine protease</keyword>
<keyword evidence="6" id="KW-0378">Hydrolase</keyword>
<feature type="domain" description="Peptidase S9 prolyl oligopeptidase catalytic" evidence="16">
    <location>
        <begin position="715"/>
        <end position="912"/>
    </location>
</feature>
<evidence type="ECO:0000256" key="12">
    <source>
        <dbReference type="ARBA" id="ARBA00037847"/>
    </source>
</evidence>